<dbReference type="Proteomes" id="UP000224567">
    <property type="component" value="Unassembled WGS sequence"/>
</dbReference>
<protein>
    <submittedName>
        <fullName evidence="4">Uncharacterized protein</fullName>
    </submittedName>
</protein>
<keyword evidence="5" id="KW-1185">Reference proteome</keyword>
<evidence type="ECO:0000256" key="2">
    <source>
        <dbReference type="ARBA" id="ARBA00023163"/>
    </source>
</evidence>
<dbReference type="InterPro" id="IPR044636">
    <property type="entry name" value="RADIALIS-like"/>
</dbReference>
<dbReference type="STRING" id="33114.A0A2G2VXP4"/>
<dbReference type="PANTHER" id="PTHR43952:SF91">
    <property type="entry name" value="MYB-LIKE DOMAIN-CONTAINING PROTEIN"/>
    <property type="match status" value="1"/>
</dbReference>
<comment type="caution">
    <text evidence="4">The sequence shown here is derived from an EMBL/GenBank/DDBJ whole genome shotgun (WGS) entry which is preliminary data.</text>
</comment>
<reference evidence="4 5" key="1">
    <citation type="journal article" date="2017" name="Genome Biol.">
        <title>New reference genome sequences of hot pepper reveal the massive evolution of plant disease-resistance genes by retroduplication.</title>
        <authorList>
            <person name="Kim S."/>
            <person name="Park J."/>
            <person name="Yeom S.I."/>
            <person name="Kim Y.M."/>
            <person name="Seo E."/>
            <person name="Kim K.T."/>
            <person name="Kim M.S."/>
            <person name="Lee J.M."/>
            <person name="Cheong K."/>
            <person name="Shin H.S."/>
            <person name="Kim S.B."/>
            <person name="Han K."/>
            <person name="Lee J."/>
            <person name="Park M."/>
            <person name="Lee H.A."/>
            <person name="Lee H.Y."/>
            <person name="Lee Y."/>
            <person name="Oh S."/>
            <person name="Lee J.H."/>
            <person name="Choi E."/>
            <person name="Choi E."/>
            <person name="Lee S.E."/>
            <person name="Jeon J."/>
            <person name="Kim H."/>
            <person name="Choi G."/>
            <person name="Song H."/>
            <person name="Lee J."/>
            <person name="Lee S.C."/>
            <person name="Kwon J.K."/>
            <person name="Lee H.Y."/>
            <person name="Koo N."/>
            <person name="Hong Y."/>
            <person name="Kim R.W."/>
            <person name="Kang W.H."/>
            <person name="Huh J.H."/>
            <person name="Kang B.C."/>
            <person name="Yang T.J."/>
            <person name="Lee Y.H."/>
            <person name="Bennetzen J.L."/>
            <person name="Choi D."/>
        </authorList>
    </citation>
    <scope>NUCLEOTIDE SEQUENCE [LARGE SCALE GENOMIC DNA]</scope>
    <source>
        <strain evidence="5">cv. PBC81</strain>
    </source>
</reference>
<keyword evidence="2" id="KW-0804">Transcription</keyword>
<dbReference type="GO" id="GO:0003700">
    <property type="term" value="F:DNA-binding transcription factor activity"/>
    <property type="evidence" value="ECO:0007669"/>
    <property type="project" value="InterPro"/>
</dbReference>
<dbReference type="Gene3D" id="1.10.10.60">
    <property type="entry name" value="Homeodomain-like"/>
    <property type="match status" value="1"/>
</dbReference>
<dbReference type="EMBL" id="MLFT02000009">
    <property type="protein sequence ID" value="PHT37729.1"/>
    <property type="molecule type" value="Genomic_DNA"/>
</dbReference>
<name>A0A2G2VXP4_CAPBA</name>
<evidence type="ECO:0000313" key="5">
    <source>
        <dbReference type="Proteomes" id="UP000224567"/>
    </source>
</evidence>
<gene>
    <name evidence="4" type="ORF">CQW23_21302</name>
</gene>
<keyword evidence="1" id="KW-0805">Transcription regulation</keyword>
<sequence length="178" mass="20641">MSTDWTCNSSFSTKEEDKINENTLAIYFEDKDLRTKMEETLPGKSRDDIINHNNILIEDVEPIDSGRVPLPNYPEVKSYSNQNSRGRMAKRGFLDRIETQKGFGMFVELEDDFEELVRAIVGKKGVKHMVARNILDMEVGKWNIMNFGRNYRELGYELEIGTDDNDVVVFLTFLAFRL</sequence>
<keyword evidence="3" id="KW-0539">Nucleus</keyword>
<evidence type="ECO:0000313" key="4">
    <source>
        <dbReference type="EMBL" id="PHT37729.1"/>
    </source>
</evidence>
<dbReference type="PANTHER" id="PTHR43952">
    <property type="entry name" value="MYB FAMILY TRANSCRIPTION FACTOR-RELATED"/>
    <property type="match status" value="1"/>
</dbReference>
<proteinExistence type="predicted"/>
<organism evidence="4 5">
    <name type="scientific">Capsicum baccatum</name>
    <name type="common">Peruvian pepper</name>
    <dbReference type="NCBI Taxonomy" id="33114"/>
    <lineage>
        <taxon>Eukaryota</taxon>
        <taxon>Viridiplantae</taxon>
        <taxon>Streptophyta</taxon>
        <taxon>Embryophyta</taxon>
        <taxon>Tracheophyta</taxon>
        <taxon>Spermatophyta</taxon>
        <taxon>Magnoliopsida</taxon>
        <taxon>eudicotyledons</taxon>
        <taxon>Gunneridae</taxon>
        <taxon>Pentapetalae</taxon>
        <taxon>asterids</taxon>
        <taxon>lamiids</taxon>
        <taxon>Solanales</taxon>
        <taxon>Solanaceae</taxon>
        <taxon>Solanoideae</taxon>
        <taxon>Capsiceae</taxon>
        <taxon>Capsicum</taxon>
    </lineage>
</organism>
<reference evidence="5" key="2">
    <citation type="journal article" date="2017" name="J. Anim. Genet.">
        <title>Multiple reference genome sequences of hot pepper reveal the massive evolution of plant disease resistance genes by retroduplication.</title>
        <authorList>
            <person name="Kim S."/>
            <person name="Park J."/>
            <person name="Yeom S.-I."/>
            <person name="Kim Y.-M."/>
            <person name="Seo E."/>
            <person name="Kim K.-T."/>
            <person name="Kim M.-S."/>
            <person name="Lee J.M."/>
            <person name="Cheong K."/>
            <person name="Shin H.-S."/>
            <person name="Kim S.-B."/>
            <person name="Han K."/>
            <person name="Lee J."/>
            <person name="Park M."/>
            <person name="Lee H.-A."/>
            <person name="Lee H.-Y."/>
            <person name="Lee Y."/>
            <person name="Oh S."/>
            <person name="Lee J.H."/>
            <person name="Choi E."/>
            <person name="Choi E."/>
            <person name="Lee S.E."/>
            <person name="Jeon J."/>
            <person name="Kim H."/>
            <person name="Choi G."/>
            <person name="Song H."/>
            <person name="Lee J."/>
            <person name="Lee S.-C."/>
            <person name="Kwon J.-K."/>
            <person name="Lee H.-Y."/>
            <person name="Koo N."/>
            <person name="Hong Y."/>
            <person name="Kim R.W."/>
            <person name="Kang W.-H."/>
            <person name="Huh J.H."/>
            <person name="Kang B.-C."/>
            <person name="Yang T.-J."/>
            <person name="Lee Y.-H."/>
            <person name="Bennetzen J.L."/>
            <person name="Choi D."/>
        </authorList>
    </citation>
    <scope>NUCLEOTIDE SEQUENCE [LARGE SCALE GENOMIC DNA]</scope>
    <source>
        <strain evidence="5">cv. PBC81</strain>
    </source>
</reference>
<evidence type="ECO:0000256" key="1">
    <source>
        <dbReference type="ARBA" id="ARBA00023015"/>
    </source>
</evidence>
<dbReference type="AlphaFoldDB" id="A0A2G2VXP4"/>
<evidence type="ECO:0000256" key="3">
    <source>
        <dbReference type="ARBA" id="ARBA00023242"/>
    </source>
</evidence>
<accession>A0A2G2VXP4</accession>